<keyword evidence="3" id="KW-1185">Reference proteome</keyword>
<dbReference type="Proteomes" id="UP000262621">
    <property type="component" value="Unassembled WGS sequence"/>
</dbReference>
<feature type="region of interest" description="Disordered" evidence="1">
    <location>
        <begin position="418"/>
        <end position="437"/>
    </location>
</feature>
<evidence type="ECO:0000313" key="2">
    <source>
        <dbReference type="EMBL" id="RFS43335.1"/>
    </source>
</evidence>
<dbReference type="RefSeq" id="WP_147333601.1">
    <property type="nucleotide sequence ID" value="NZ_CP061725.1"/>
</dbReference>
<name>A0A372FRF3_9ACTN</name>
<reference evidence="2 3" key="1">
    <citation type="submission" date="2018-08" db="EMBL/GenBank/DDBJ databases">
        <title>Verrucosispora craniellae sp. nov., isolated from a marine sponge in the South China Sea.</title>
        <authorList>
            <person name="Li L."/>
            <person name="Lin H.W."/>
        </authorList>
    </citation>
    <scope>NUCLEOTIDE SEQUENCE [LARGE SCALE GENOMIC DNA]</scope>
    <source>
        <strain evidence="2 3">LHW63014</strain>
    </source>
</reference>
<sequence length="686" mass="74328">MVAQPAVAALLAWAENADEASLIAGPTPVDVGGRAAVADAANELAASPWFVYLVDLAGNDDAEPGRDDIGRRIDRAVVEGFAGHDRHSSYISAAARLLTYPQLAQRLGRPLEKALLAQAEAAAEPGVEPAQASIGATALETVLHLSTTGVCKPYQLLTVLTDLTDRIATAPVELCIRLPRVAGLAHEHFGDDTLVTLLQRLLSIADAEPDAGFELAMADLRRALDAPDEATIAPSLMDARKGFAAVEAADEDRHDARAYAAAIDAIMAFRQSDTTPLREAADRLQAAVTQRHAWLGRTYSPPWNWARGQAEIAWLQLAQTLTTAAQPAHEAWYCHPSQAIAALLDAYQAGRSFIAHTQSPGQLHAVETLVKPTIEAAFVRDTHRLTLLDHALEHDPAFTDNEAARSLHQAVHGVLDRSAAGITSRDPGGGGDQGKAPTRLTAVLHRMGVTDAHEQLRHLPPQIQDQLETLLWNEEVAQASSGNIKVERKLQELLSELSTAPDWAIPQIAGPFKILLRQTLLYLDSRFDIGGEMGGDRTAFLRATPGSRPAKERPMHQDYKDWLDQGPLYNQVRAEVFDRGGGRADIVVYFPHASFSVECKREQDDASKDGLRMYVGQASAYTQTDAALGILLVLDLTNHSTGTPDLFANVWVEHVRRSPDEDARCIVIARLPVRPTPHATPAPPRT</sequence>
<proteinExistence type="predicted"/>
<gene>
    <name evidence="2" type="ORF">D0Q02_28360</name>
</gene>
<evidence type="ECO:0000256" key="1">
    <source>
        <dbReference type="SAM" id="MobiDB-lite"/>
    </source>
</evidence>
<accession>A0A372FRF3</accession>
<comment type="caution">
    <text evidence="2">The sequence shown here is derived from an EMBL/GenBank/DDBJ whole genome shotgun (WGS) entry which is preliminary data.</text>
</comment>
<evidence type="ECO:0000313" key="3">
    <source>
        <dbReference type="Proteomes" id="UP000262621"/>
    </source>
</evidence>
<dbReference type="EMBL" id="QVFU01000066">
    <property type="protein sequence ID" value="RFS43335.1"/>
    <property type="molecule type" value="Genomic_DNA"/>
</dbReference>
<protein>
    <submittedName>
        <fullName evidence="2">Uncharacterized protein</fullName>
    </submittedName>
</protein>
<dbReference type="AlphaFoldDB" id="A0A372FRF3"/>
<organism evidence="2 3">
    <name type="scientific">Micromonospora craniellae</name>
    <dbReference type="NCBI Taxonomy" id="2294034"/>
    <lineage>
        <taxon>Bacteria</taxon>
        <taxon>Bacillati</taxon>
        <taxon>Actinomycetota</taxon>
        <taxon>Actinomycetes</taxon>
        <taxon>Micromonosporales</taxon>
        <taxon>Micromonosporaceae</taxon>
        <taxon>Micromonospora</taxon>
    </lineage>
</organism>
<dbReference type="OrthoDB" id="9146026at2"/>